<accession>A0A2T0UZW1</accession>
<dbReference type="SUPFAM" id="SSF52540">
    <property type="entry name" value="P-loop containing nucleoside triphosphate hydrolases"/>
    <property type="match status" value="1"/>
</dbReference>
<evidence type="ECO:0000259" key="5">
    <source>
        <dbReference type="PROSITE" id="PS50893"/>
    </source>
</evidence>
<keyword evidence="7" id="KW-1185">Reference proteome</keyword>
<proteinExistence type="predicted"/>
<dbReference type="PROSITE" id="PS50893">
    <property type="entry name" value="ABC_TRANSPORTER_2"/>
    <property type="match status" value="1"/>
</dbReference>
<feature type="domain" description="ABC transporter" evidence="5">
    <location>
        <begin position="43"/>
        <end position="275"/>
    </location>
</feature>
<dbReference type="PANTHER" id="PTHR42794">
    <property type="entry name" value="HEMIN IMPORT ATP-BINDING PROTEIN HMUV"/>
    <property type="match status" value="1"/>
</dbReference>
<dbReference type="AlphaFoldDB" id="A0A2T0UZW1"/>
<evidence type="ECO:0000256" key="1">
    <source>
        <dbReference type="ARBA" id="ARBA00022448"/>
    </source>
</evidence>
<evidence type="ECO:0000256" key="4">
    <source>
        <dbReference type="SAM" id="MobiDB-lite"/>
    </source>
</evidence>
<organism evidence="6 7">
    <name type="scientific">Knoellia remsis</name>
    <dbReference type="NCBI Taxonomy" id="407159"/>
    <lineage>
        <taxon>Bacteria</taxon>
        <taxon>Bacillati</taxon>
        <taxon>Actinomycetota</taxon>
        <taxon>Actinomycetes</taxon>
        <taxon>Micrococcales</taxon>
        <taxon>Intrasporangiaceae</taxon>
        <taxon>Knoellia</taxon>
    </lineage>
</organism>
<protein>
    <submittedName>
        <fullName evidence="6">Iron complex transport system ATP-binding protein</fullName>
    </submittedName>
</protein>
<evidence type="ECO:0000313" key="6">
    <source>
        <dbReference type="EMBL" id="PRY63378.1"/>
    </source>
</evidence>
<dbReference type="FunFam" id="3.40.50.300:FF:000134">
    <property type="entry name" value="Iron-enterobactin ABC transporter ATP-binding protein"/>
    <property type="match status" value="1"/>
</dbReference>
<dbReference type="PANTHER" id="PTHR42794:SF2">
    <property type="entry name" value="ABC TRANSPORTER ATP-BINDING PROTEIN"/>
    <property type="match status" value="1"/>
</dbReference>
<dbReference type="CDD" id="cd03214">
    <property type="entry name" value="ABC_Iron-Siderophores_B12_Hemin"/>
    <property type="match status" value="1"/>
</dbReference>
<sequence length="320" mass="34226">MTADLPHTSGVHNSPIPPLRHTNGVSGMPSAAVASARSGEPFLTAERLSWAAGGTPVLDDVTCTLRPDVVTGVVGPNGSGKTTLLHLLGGLRRPAYGTVRLRGEDVHRMPSRERAQRVALVEQHPSTTLDLTVRDVVALGLVPHRGRWPFGVPVDDARLDDAMRRVEMDALEDRSWATLSGGERQRAHLARALVQGPELLLLDEPTNHLDVRHQLSFLSTIVALGMSTVVVLHDLDLAAAFCDDLVVLDGGRLAAHGPAEDVLTSDLVAQVFGVAARVEHTDRLRVTWQGLADRDATPRLEDRSTARTSSASPTVSGSVS</sequence>
<dbReference type="EMBL" id="PVTI01000002">
    <property type="protein sequence ID" value="PRY63378.1"/>
    <property type="molecule type" value="Genomic_DNA"/>
</dbReference>
<comment type="caution">
    <text evidence="6">The sequence shown here is derived from an EMBL/GenBank/DDBJ whole genome shotgun (WGS) entry which is preliminary data.</text>
</comment>
<keyword evidence="2" id="KW-0547">Nucleotide-binding</keyword>
<dbReference type="SMART" id="SM00382">
    <property type="entry name" value="AAA"/>
    <property type="match status" value="1"/>
</dbReference>
<feature type="region of interest" description="Disordered" evidence="4">
    <location>
        <begin position="1"/>
        <end position="32"/>
    </location>
</feature>
<dbReference type="Proteomes" id="UP000237822">
    <property type="component" value="Unassembled WGS sequence"/>
</dbReference>
<dbReference type="RefSeq" id="WP_245889170.1">
    <property type="nucleotide sequence ID" value="NZ_PVTI01000002.1"/>
</dbReference>
<feature type="compositionally biased region" description="Low complexity" evidence="4">
    <location>
        <begin position="306"/>
        <end position="320"/>
    </location>
</feature>
<dbReference type="Pfam" id="PF00005">
    <property type="entry name" value="ABC_tran"/>
    <property type="match status" value="1"/>
</dbReference>
<keyword evidence="3 6" id="KW-0067">ATP-binding</keyword>
<name>A0A2T0UZW1_9MICO</name>
<dbReference type="InterPro" id="IPR003439">
    <property type="entry name" value="ABC_transporter-like_ATP-bd"/>
</dbReference>
<dbReference type="InterPro" id="IPR003593">
    <property type="entry name" value="AAA+_ATPase"/>
</dbReference>
<evidence type="ECO:0000256" key="3">
    <source>
        <dbReference type="ARBA" id="ARBA00022840"/>
    </source>
</evidence>
<dbReference type="GO" id="GO:0016887">
    <property type="term" value="F:ATP hydrolysis activity"/>
    <property type="evidence" value="ECO:0007669"/>
    <property type="project" value="InterPro"/>
</dbReference>
<evidence type="ECO:0000256" key="2">
    <source>
        <dbReference type="ARBA" id="ARBA00022741"/>
    </source>
</evidence>
<dbReference type="InterPro" id="IPR027417">
    <property type="entry name" value="P-loop_NTPase"/>
</dbReference>
<feature type="region of interest" description="Disordered" evidence="4">
    <location>
        <begin position="297"/>
        <end position="320"/>
    </location>
</feature>
<keyword evidence="1" id="KW-0813">Transport</keyword>
<gene>
    <name evidence="6" type="ORF">BCF74_102211</name>
</gene>
<dbReference type="Gene3D" id="3.40.50.300">
    <property type="entry name" value="P-loop containing nucleotide triphosphate hydrolases"/>
    <property type="match status" value="1"/>
</dbReference>
<evidence type="ECO:0000313" key="7">
    <source>
        <dbReference type="Proteomes" id="UP000237822"/>
    </source>
</evidence>
<dbReference type="GO" id="GO:0005524">
    <property type="term" value="F:ATP binding"/>
    <property type="evidence" value="ECO:0007669"/>
    <property type="project" value="UniProtKB-KW"/>
</dbReference>
<reference evidence="6 7" key="1">
    <citation type="submission" date="2018-03" db="EMBL/GenBank/DDBJ databases">
        <title>Genomic Encyclopedia of Archaeal and Bacterial Type Strains, Phase II (KMG-II): from individual species to whole genera.</title>
        <authorList>
            <person name="Goeker M."/>
        </authorList>
    </citation>
    <scope>NUCLEOTIDE SEQUENCE [LARGE SCALE GENOMIC DNA]</scope>
    <source>
        <strain evidence="6 7">ATCC BAA-1496</strain>
    </source>
</reference>